<sequence length="507" mass="56455">MLVSDEGFNPFYCSVDAATFLHNLRRGLALHRHSQDHHLRHSFASCLLRECGDLELLAPGADVHSAMERDFSTSYSNAPKFPLIPTQTDDFLMTHADRHWILFSSPSPPASSLTSNSTDARQKLLDDYGDLRGTTLWAKSSDGINCGSFELSGKADKIKFSVPGLVYSPADPVLNRYDPQETRVNTLAARVQELEVELRGHRIGSETPRSLRVLSEHLDFLLPGIRLLERLSDIPDLDHQKIVNVLAEAGHLSGRILDLFRSSEIQFLDLAPSMLDLEGLNLASRCLLDSFKKPNSFLFVTEISLSGTPLQDFDIVSIHHLPRLSVLWLNNTGIGTEAICHLVSLRRSLIELYIGANPRVDDDVIVPLLMLGKLSRLSLVDTGVSLQGLRRFAVSVDGTGQTHPRVHVSPEWINYLRSLEETYQLEVRPPLIGDPSQCRGLSLAALKINLLLHTKCDAVFLETAKRAELTSRLEDFLLIRHADILLREFVFGVGEGMDVDGDSEDSF</sequence>
<evidence type="ECO:0000313" key="1">
    <source>
        <dbReference type="EMBL" id="KAF9790411.1"/>
    </source>
</evidence>
<dbReference type="InterPro" id="IPR032675">
    <property type="entry name" value="LRR_dom_sf"/>
</dbReference>
<dbReference type="SUPFAM" id="SSF52047">
    <property type="entry name" value="RNI-like"/>
    <property type="match status" value="1"/>
</dbReference>
<proteinExistence type="predicted"/>
<name>A0A9P6HNI4_9AGAM</name>
<reference evidence="1" key="2">
    <citation type="submission" date="2020-11" db="EMBL/GenBank/DDBJ databases">
        <authorList>
            <consortium name="DOE Joint Genome Institute"/>
            <person name="Kuo A."/>
            <person name="Miyauchi S."/>
            <person name="Kiss E."/>
            <person name="Drula E."/>
            <person name="Kohler A."/>
            <person name="Sanchez-Garcia M."/>
            <person name="Andreopoulos B."/>
            <person name="Barry K.W."/>
            <person name="Bonito G."/>
            <person name="Buee M."/>
            <person name="Carver A."/>
            <person name="Chen C."/>
            <person name="Cichocki N."/>
            <person name="Clum A."/>
            <person name="Culley D."/>
            <person name="Crous P.W."/>
            <person name="Fauchery L."/>
            <person name="Girlanda M."/>
            <person name="Hayes R."/>
            <person name="Keri Z."/>
            <person name="Labutti K."/>
            <person name="Lipzen A."/>
            <person name="Lombard V."/>
            <person name="Magnuson J."/>
            <person name="Maillard F."/>
            <person name="Morin E."/>
            <person name="Murat C."/>
            <person name="Nolan M."/>
            <person name="Ohm R."/>
            <person name="Pangilinan J."/>
            <person name="Pereira M."/>
            <person name="Perotto S."/>
            <person name="Peter M."/>
            <person name="Riley R."/>
            <person name="Sitrit Y."/>
            <person name="Stielow B."/>
            <person name="Szollosi G."/>
            <person name="Zifcakova L."/>
            <person name="Stursova M."/>
            <person name="Spatafora J.W."/>
            <person name="Tedersoo L."/>
            <person name="Vaario L.-M."/>
            <person name="Yamada A."/>
            <person name="Yan M."/>
            <person name="Wang P."/>
            <person name="Xu J."/>
            <person name="Bruns T."/>
            <person name="Baldrian P."/>
            <person name="Vilgalys R."/>
            <person name="Henrissat B."/>
            <person name="Grigoriev I.V."/>
            <person name="Hibbett D."/>
            <person name="Nagy L.G."/>
            <person name="Martin F.M."/>
        </authorList>
    </citation>
    <scope>NUCLEOTIDE SEQUENCE</scope>
    <source>
        <strain evidence="1">UH-Tt-Lm1</strain>
    </source>
</reference>
<dbReference type="EMBL" id="WIUZ02000002">
    <property type="protein sequence ID" value="KAF9790411.1"/>
    <property type="molecule type" value="Genomic_DNA"/>
</dbReference>
<dbReference type="AlphaFoldDB" id="A0A9P6HNI4"/>
<accession>A0A9P6HNI4</accession>
<dbReference type="Proteomes" id="UP000736335">
    <property type="component" value="Unassembled WGS sequence"/>
</dbReference>
<comment type="caution">
    <text evidence="1">The sequence shown here is derived from an EMBL/GenBank/DDBJ whole genome shotgun (WGS) entry which is preliminary data.</text>
</comment>
<organism evidence="1 2">
    <name type="scientific">Thelephora terrestris</name>
    <dbReference type="NCBI Taxonomy" id="56493"/>
    <lineage>
        <taxon>Eukaryota</taxon>
        <taxon>Fungi</taxon>
        <taxon>Dikarya</taxon>
        <taxon>Basidiomycota</taxon>
        <taxon>Agaricomycotina</taxon>
        <taxon>Agaricomycetes</taxon>
        <taxon>Thelephorales</taxon>
        <taxon>Thelephoraceae</taxon>
        <taxon>Thelephora</taxon>
    </lineage>
</organism>
<dbReference type="OrthoDB" id="120976at2759"/>
<protein>
    <submittedName>
        <fullName evidence="1">Uncharacterized protein</fullName>
    </submittedName>
</protein>
<reference evidence="1" key="1">
    <citation type="journal article" date="2020" name="Nat. Commun.">
        <title>Large-scale genome sequencing of mycorrhizal fungi provides insights into the early evolution of symbiotic traits.</title>
        <authorList>
            <person name="Miyauchi S."/>
            <person name="Kiss E."/>
            <person name="Kuo A."/>
            <person name="Drula E."/>
            <person name="Kohler A."/>
            <person name="Sanchez-Garcia M."/>
            <person name="Morin E."/>
            <person name="Andreopoulos B."/>
            <person name="Barry K.W."/>
            <person name="Bonito G."/>
            <person name="Buee M."/>
            <person name="Carver A."/>
            <person name="Chen C."/>
            <person name="Cichocki N."/>
            <person name="Clum A."/>
            <person name="Culley D."/>
            <person name="Crous P.W."/>
            <person name="Fauchery L."/>
            <person name="Girlanda M."/>
            <person name="Hayes R.D."/>
            <person name="Keri Z."/>
            <person name="LaButti K."/>
            <person name="Lipzen A."/>
            <person name="Lombard V."/>
            <person name="Magnuson J."/>
            <person name="Maillard F."/>
            <person name="Murat C."/>
            <person name="Nolan M."/>
            <person name="Ohm R.A."/>
            <person name="Pangilinan J."/>
            <person name="Pereira M.F."/>
            <person name="Perotto S."/>
            <person name="Peter M."/>
            <person name="Pfister S."/>
            <person name="Riley R."/>
            <person name="Sitrit Y."/>
            <person name="Stielow J.B."/>
            <person name="Szollosi G."/>
            <person name="Zifcakova L."/>
            <person name="Stursova M."/>
            <person name="Spatafora J.W."/>
            <person name="Tedersoo L."/>
            <person name="Vaario L.M."/>
            <person name="Yamada A."/>
            <person name="Yan M."/>
            <person name="Wang P."/>
            <person name="Xu J."/>
            <person name="Bruns T."/>
            <person name="Baldrian P."/>
            <person name="Vilgalys R."/>
            <person name="Dunand C."/>
            <person name="Henrissat B."/>
            <person name="Grigoriev I.V."/>
            <person name="Hibbett D."/>
            <person name="Nagy L.G."/>
            <person name="Martin F.M."/>
        </authorList>
    </citation>
    <scope>NUCLEOTIDE SEQUENCE</scope>
    <source>
        <strain evidence="1">UH-Tt-Lm1</strain>
    </source>
</reference>
<keyword evidence="2" id="KW-1185">Reference proteome</keyword>
<dbReference type="Gene3D" id="3.80.10.10">
    <property type="entry name" value="Ribonuclease Inhibitor"/>
    <property type="match status" value="1"/>
</dbReference>
<gene>
    <name evidence="1" type="ORF">BJ322DRAFT_1207953</name>
</gene>
<evidence type="ECO:0000313" key="2">
    <source>
        <dbReference type="Proteomes" id="UP000736335"/>
    </source>
</evidence>